<protein>
    <submittedName>
        <fullName evidence="2">Epoxyqueuosine reductase</fullName>
        <ecNumber evidence="2">1.17.99.6</ecNumber>
    </submittedName>
</protein>
<evidence type="ECO:0000256" key="1">
    <source>
        <dbReference type="ARBA" id="ARBA00022485"/>
    </source>
</evidence>
<keyword evidence="2" id="KW-0560">Oxidoreductase</keyword>
<evidence type="ECO:0000313" key="2">
    <source>
        <dbReference type="EMBL" id="MPN37058.1"/>
    </source>
</evidence>
<dbReference type="GO" id="GO:0051539">
    <property type="term" value="F:4 iron, 4 sulfur cluster binding"/>
    <property type="evidence" value="ECO:0007669"/>
    <property type="project" value="UniProtKB-KW"/>
</dbReference>
<sequence length="173" mass="20057">MKLVEEQKLSPCPNNCDRCIKACPTESLCEAYTMNPLKCVSFLTTFGGRDLLKNSLAMQFGEWIYGCDVCQDVCPMNRGKWIGKEKFPQLEALSDILTAESILKMDEKTYKEKVQPKFFYLTPDELWKWQVNALNFMDNHFDEKYRSSIIESCNSSYSKVRKMATAICIKREL</sequence>
<keyword evidence="1" id="KW-0004">4Fe-4S</keyword>
<dbReference type="Pfam" id="PF13484">
    <property type="entry name" value="Fer4_16"/>
    <property type="match status" value="1"/>
</dbReference>
<dbReference type="GO" id="GO:0052693">
    <property type="term" value="F:epoxyqueuosine reductase activity"/>
    <property type="evidence" value="ECO:0007669"/>
    <property type="project" value="UniProtKB-EC"/>
</dbReference>
<reference evidence="2" key="1">
    <citation type="submission" date="2019-08" db="EMBL/GenBank/DDBJ databases">
        <authorList>
            <person name="Kucharzyk K."/>
            <person name="Murdoch R.W."/>
            <person name="Higgins S."/>
            <person name="Loffler F."/>
        </authorList>
    </citation>
    <scope>NUCLEOTIDE SEQUENCE</scope>
</reference>
<dbReference type="AlphaFoldDB" id="A0A645HDE4"/>
<organism evidence="2">
    <name type="scientific">bioreactor metagenome</name>
    <dbReference type="NCBI Taxonomy" id="1076179"/>
    <lineage>
        <taxon>unclassified sequences</taxon>
        <taxon>metagenomes</taxon>
        <taxon>ecological metagenomes</taxon>
    </lineage>
</organism>
<proteinExistence type="predicted"/>
<dbReference type="PANTHER" id="PTHR30002:SF4">
    <property type="entry name" value="EPOXYQUEUOSINE REDUCTASE"/>
    <property type="match status" value="1"/>
</dbReference>
<name>A0A645HDE4_9ZZZZ</name>
<keyword evidence="1" id="KW-0408">Iron</keyword>
<gene>
    <name evidence="2" type="primary">queG_52</name>
    <name evidence="2" type="ORF">SDC9_184574</name>
</gene>
<dbReference type="EC" id="1.17.99.6" evidence="2"/>
<dbReference type="InterPro" id="IPR004453">
    <property type="entry name" value="QueG"/>
</dbReference>
<keyword evidence="1" id="KW-0479">Metal-binding</keyword>
<dbReference type="Gene3D" id="3.30.70.20">
    <property type="match status" value="1"/>
</dbReference>
<keyword evidence="1" id="KW-0411">Iron-sulfur</keyword>
<dbReference type="GO" id="GO:0008616">
    <property type="term" value="P:tRNA queuosine(34) biosynthetic process"/>
    <property type="evidence" value="ECO:0007669"/>
    <property type="project" value="InterPro"/>
</dbReference>
<comment type="caution">
    <text evidence="2">The sequence shown here is derived from an EMBL/GenBank/DDBJ whole genome shotgun (WGS) entry which is preliminary data.</text>
</comment>
<dbReference type="EMBL" id="VSSQ01091520">
    <property type="protein sequence ID" value="MPN37058.1"/>
    <property type="molecule type" value="Genomic_DNA"/>
</dbReference>
<dbReference type="PANTHER" id="PTHR30002">
    <property type="entry name" value="EPOXYQUEUOSINE REDUCTASE"/>
    <property type="match status" value="1"/>
</dbReference>
<dbReference type="SUPFAM" id="SSF54862">
    <property type="entry name" value="4Fe-4S ferredoxins"/>
    <property type="match status" value="1"/>
</dbReference>
<accession>A0A645HDE4</accession>